<proteinExistence type="inferred from homology"/>
<keyword evidence="3" id="KW-0472">Membrane</keyword>
<feature type="compositionally biased region" description="Polar residues" evidence="2">
    <location>
        <begin position="81"/>
        <end position="92"/>
    </location>
</feature>
<feature type="domain" description="THD" evidence="4">
    <location>
        <begin position="134"/>
        <end position="236"/>
    </location>
</feature>
<dbReference type="SUPFAM" id="SSF49842">
    <property type="entry name" value="TNF-like"/>
    <property type="match status" value="1"/>
</dbReference>
<sequence>MGKILMGNEDASGDTMINMGTDKSVLILIKHCQDMKKQETRLRFVTLLLLFSCAAMFISTIIPDLRQLGNSRSSKQENADENSSTYSLQQSACPAATDYPKRKPKTHHISLKAAPANSIPDGQYMIWTKTFGDMDYDEKNAFVIPETGEYFVYISITLGCQEDHTNEKFNVQLRKFNSGYNEDQNMINAWNGVVCSPHQTRTLFMGELFDLLKGDHVKVFITYGYNLITTASFGAYLI</sequence>
<dbReference type="GO" id="GO:0005164">
    <property type="term" value="F:tumor necrosis factor receptor binding"/>
    <property type="evidence" value="ECO:0007669"/>
    <property type="project" value="InterPro"/>
</dbReference>
<comment type="caution">
    <text evidence="5">The sequence shown here is derived from an EMBL/GenBank/DDBJ whole genome shotgun (WGS) entry which is preliminary data.</text>
</comment>
<evidence type="ECO:0000256" key="2">
    <source>
        <dbReference type="SAM" id="MobiDB-lite"/>
    </source>
</evidence>
<keyword evidence="3" id="KW-0812">Transmembrane</keyword>
<name>A0AAV1Q061_SCOSC</name>
<dbReference type="Proteomes" id="UP001314229">
    <property type="component" value="Unassembled WGS sequence"/>
</dbReference>
<feature type="region of interest" description="Disordered" evidence="2">
    <location>
        <begin position="72"/>
        <end position="92"/>
    </location>
</feature>
<reference evidence="5 6" key="1">
    <citation type="submission" date="2024-01" db="EMBL/GenBank/DDBJ databases">
        <authorList>
            <person name="Alioto T."/>
            <person name="Alioto T."/>
            <person name="Gomez Garrido J."/>
        </authorList>
    </citation>
    <scope>NUCLEOTIDE SEQUENCE [LARGE SCALE GENOMIC DNA]</scope>
</reference>
<evidence type="ECO:0000259" key="4">
    <source>
        <dbReference type="Pfam" id="PF00229"/>
    </source>
</evidence>
<dbReference type="Gene3D" id="2.60.120.40">
    <property type="match status" value="1"/>
</dbReference>
<feature type="transmembrane region" description="Helical" evidence="3">
    <location>
        <begin position="44"/>
        <end position="62"/>
    </location>
</feature>
<dbReference type="InterPro" id="IPR006052">
    <property type="entry name" value="TNF_dom"/>
</dbReference>
<dbReference type="EMBL" id="CAWUFR010000360">
    <property type="protein sequence ID" value="CAK6976679.1"/>
    <property type="molecule type" value="Genomic_DNA"/>
</dbReference>
<accession>A0AAV1Q061</accession>
<dbReference type="Pfam" id="PF00229">
    <property type="entry name" value="TNF"/>
    <property type="match status" value="1"/>
</dbReference>
<dbReference type="GO" id="GO:0016020">
    <property type="term" value="C:membrane"/>
    <property type="evidence" value="ECO:0007669"/>
    <property type="project" value="InterPro"/>
</dbReference>
<dbReference type="AlphaFoldDB" id="A0AAV1Q061"/>
<gene>
    <name evidence="5" type="ORF">FSCOSCO3_A028778</name>
</gene>
<comment type="similarity">
    <text evidence="1">Belongs to the tumor necrosis factor family.</text>
</comment>
<dbReference type="InterPro" id="IPR008983">
    <property type="entry name" value="Tumour_necrosis_fac-like_dom"/>
</dbReference>
<protein>
    <submittedName>
        <fullName evidence="5">Uncharacterized protein LOC111221201</fullName>
    </submittedName>
</protein>
<evidence type="ECO:0000256" key="3">
    <source>
        <dbReference type="SAM" id="Phobius"/>
    </source>
</evidence>
<keyword evidence="6" id="KW-1185">Reference proteome</keyword>
<evidence type="ECO:0000313" key="5">
    <source>
        <dbReference type="EMBL" id="CAK6976679.1"/>
    </source>
</evidence>
<evidence type="ECO:0000313" key="6">
    <source>
        <dbReference type="Proteomes" id="UP001314229"/>
    </source>
</evidence>
<dbReference type="GO" id="GO:0006955">
    <property type="term" value="P:immune response"/>
    <property type="evidence" value="ECO:0007669"/>
    <property type="project" value="InterPro"/>
</dbReference>
<evidence type="ECO:0000256" key="1">
    <source>
        <dbReference type="ARBA" id="ARBA00008670"/>
    </source>
</evidence>
<organism evidence="5 6">
    <name type="scientific">Scomber scombrus</name>
    <name type="common">Atlantic mackerel</name>
    <name type="synonym">Scomber vernalis</name>
    <dbReference type="NCBI Taxonomy" id="13677"/>
    <lineage>
        <taxon>Eukaryota</taxon>
        <taxon>Metazoa</taxon>
        <taxon>Chordata</taxon>
        <taxon>Craniata</taxon>
        <taxon>Vertebrata</taxon>
        <taxon>Euteleostomi</taxon>
        <taxon>Actinopterygii</taxon>
        <taxon>Neopterygii</taxon>
        <taxon>Teleostei</taxon>
        <taxon>Neoteleostei</taxon>
        <taxon>Acanthomorphata</taxon>
        <taxon>Pelagiaria</taxon>
        <taxon>Scombriformes</taxon>
        <taxon>Scombridae</taxon>
        <taxon>Scomber</taxon>
    </lineage>
</organism>
<keyword evidence="3" id="KW-1133">Transmembrane helix</keyword>